<evidence type="ECO:0000256" key="1">
    <source>
        <dbReference type="ARBA" id="ARBA00004651"/>
    </source>
</evidence>
<evidence type="ECO:0000313" key="8">
    <source>
        <dbReference type="EMBL" id="KZM33485.1"/>
    </source>
</evidence>
<dbReference type="PANTHER" id="PTHR30561">
    <property type="entry name" value="SMR FAMILY PROTON-DEPENDENT DRUG EFFLUX TRANSPORTER SUGE"/>
    <property type="match status" value="1"/>
</dbReference>
<feature type="transmembrane region" description="Helical" evidence="7">
    <location>
        <begin position="114"/>
        <end position="133"/>
    </location>
</feature>
<gene>
    <name evidence="8" type="ORF">OJAG_38050</name>
</gene>
<keyword evidence="3" id="KW-1003">Cell membrane</keyword>
<dbReference type="InterPro" id="IPR000390">
    <property type="entry name" value="Small_drug/metabolite_transptr"/>
</dbReference>
<dbReference type="EMBL" id="LRIE01000085">
    <property type="protein sequence ID" value="KZM33485.1"/>
    <property type="molecule type" value="Genomic_DNA"/>
</dbReference>
<evidence type="ECO:0000256" key="7">
    <source>
        <dbReference type="SAM" id="Phobius"/>
    </source>
</evidence>
<feature type="transmembrane region" description="Helical" evidence="7">
    <location>
        <begin position="140"/>
        <end position="159"/>
    </location>
</feature>
<dbReference type="GO" id="GO:0022857">
    <property type="term" value="F:transmembrane transporter activity"/>
    <property type="evidence" value="ECO:0007669"/>
    <property type="project" value="InterPro"/>
</dbReference>
<evidence type="ECO:0000313" key="9">
    <source>
        <dbReference type="Proteomes" id="UP000076447"/>
    </source>
</evidence>
<keyword evidence="4 7" id="KW-0812">Transmembrane</keyword>
<evidence type="ECO:0000256" key="6">
    <source>
        <dbReference type="ARBA" id="ARBA00023136"/>
    </source>
</evidence>
<feature type="transmembrane region" description="Helical" evidence="7">
    <location>
        <begin position="59"/>
        <end position="81"/>
    </location>
</feature>
<keyword evidence="2" id="KW-0813">Transport</keyword>
<accession>A0A163PT62</accession>
<name>A0A163PT62_9CELL</name>
<dbReference type="GO" id="GO:0005886">
    <property type="term" value="C:plasma membrane"/>
    <property type="evidence" value="ECO:0007669"/>
    <property type="project" value="UniProtKB-SubCell"/>
</dbReference>
<feature type="transmembrane region" description="Helical" evidence="7">
    <location>
        <begin position="233"/>
        <end position="255"/>
    </location>
</feature>
<protein>
    <submittedName>
        <fullName evidence="8">EamA-like transporter family protein</fullName>
    </submittedName>
</protein>
<proteinExistence type="predicted"/>
<dbReference type="AlphaFoldDB" id="A0A163PT62"/>
<comment type="caution">
    <text evidence="8">The sequence shown here is derived from an EMBL/GenBank/DDBJ whole genome shotgun (WGS) entry which is preliminary data.</text>
</comment>
<reference evidence="8 9" key="1">
    <citation type="submission" date="2016-01" db="EMBL/GenBank/DDBJ databases">
        <title>Genome sequence of Oerskovia enterophila VJag, an agar and cellulose degrading bacterium.</title>
        <authorList>
            <person name="Poehlein A."/>
            <person name="Jag V."/>
            <person name="Bengelsdorf F."/>
            <person name="Duerre P."/>
            <person name="Daniel R."/>
        </authorList>
    </citation>
    <scope>NUCLEOTIDE SEQUENCE [LARGE SCALE GENOMIC DNA]</scope>
    <source>
        <strain evidence="8 9">VJag</strain>
    </source>
</reference>
<dbReference type="STRING" id="43678.OJAG_38050"/>
<feature type="transmembrane region" description="Helical" evidence="7">
    <location>
        <begin position="205"/>
        <end position="227"/>
    </location>
</feature>
<sequence>MTGSVVAVVLGAAVLHGTWNAIAKAIPARLVSSTLIALVYLVVGGAACLVLPLPDRESWPYLLVSAAVQTLYLLLLTAAYAKSEFGSAYPLTRGIAVLGITLVSTVFLGEVMTAAQLGGVAVVALALLTLAWAPKGRASATGTLISVVVGLTITAYSVLDGVGVRLSGEPLSYAAWLFLLQGVSIPLTCLLLARDKGEFVRGLRTHAPMGVLGGVLSLAAYTIVVWAQSVAPLAVVSALRETGVLAAGAIGFLVFREPLSARRVTATVCAVVGIVAIRLGA</sequence>
<dbReference type="OrthoDB" id="9783707at2"/>
<dbReference type="SUPFAM" id="SSF103481">
    <property type="entry name" value="Multidrug resistance efflux transporter EmrE"/>
    <property type="match status" value="2"/>
</dbReference>
<feature type="transmembrane region" description="Helical" evidence="7">
    <location>
        <begin position="171"/>
        <end position="193"/>
    </location>
</feature>
<evidence type="ECO:0000256" key="3">
    <source>
        <dbReference type="ARBA" id="ARBA00022475"/>
    </source>
</evidence>
<dbReference type="PATRIC" id="fig|43678.3.peg.3973"/>
<evidence type="ECO:0000256" key="4">
    <source>
        <dbReference type="ARBA" id="ARBA00022692"/>
    </source>
</evidence>
<evidence type="ECO:0000256" key="5">
    <source>
        <dbReference type="ARBA" id="ARBA00022989"/>
    </source>
</evidence>
<comment type="subcellular location">
    <subcellularLocation>
        <location evidence="1">Cell membrane</location>
        <topology evidence="1">Multi-pass membrane protein</topology>
    </subcellularLocation>
</comment>
<feature type="transmembrane region" description="Helical" evidence="7">
    <location>
        <begin position="35"/>
        <end position="53"/>
    </location>
</feature>
<dbReference type="Proteomes" id="UP000076447">
    <property type="component" value="Unassembled WGS sequence"/>
</dbReference>
<dbReference type="PANTHER" id="PTHR30561:SF1">
    <property type="entry name" value="MULTIDRUG TRANSPORTER EMRE"/>
    <property type="match status" value="1"/>
</dbReference>
<keyword evidence="5 7" id="KW-1133">Transmembrane helix</keyword>
<evidence type="ECO:0000256" key="2">
    <source>
        <dbReference type="ARBA" id="ARBA00022448"/>
    </source>
</evidence>
<dbReference type="InterPro" id="IPR037185">
    <property type="entry name" value="EmrE-like"/>
</dbReference>
<dbReference type="Gene3D" id="1.10.3730.20">
    <property type="match status" value="2"/>
</dbReference>
<keyword evidence="6 7" id="KW-0472">Membrane</keyword>
<organism evidence="8 9">
    <name type="scientific">Oerskovia enterophila</name>
    <dbReference type="NCBI Taxonomy" id="43678"/>
    <lineage>
        <taxon>Bacteria</taxon>
        <taxon>Bacillati</taxon>
        <taxon>Actinomycetota</taxon>
        <taxon>Actinomycetes</taxon>
        <taxon>Micrococcales</taxon>
        <taxon>Cellulomonadaceae</taxon>
        <taxon>Oerskovia</taxon>
    </lineage>
</organism>
<feature type="transmembrane region" description="Helical" evidence="7">
    <location>
        <begin position="6"/>
        <end position="23"/>
    </location>
</feature>
<feature type="transmembrane region" description="Helical" evidence="7">
    <location>
        <begin position="88"/>
        <end position="108"/>
    </location>
</feature>
<dbReference type="RefSeq" id="WP_068710184.1">
    <property type="nucleotide sequence ID" value="NZ_LRIE01000085.1"/>
</dbReference>